<dbReference type="OrthoDB" id="9767561at2"/>
<protein>
    <submittedName>
        <fullName evidence="2">Putative oxidoreductase</fullName>
    </submittedName>
</protein>
<dbReference type="AlphaFoldDB" id="A0A238UB03"/>
<keyword evidence="3" id="KW-1185">Reference proteome</keyword>
<dbReference type="InterPro" id="IPR036188">
    <property type="entry name" value="FAD/NAD-bd_sf"/>
</dbReference>
<evidence type="ECO:0000313" key="2">
    <source>
        <dbReference type="EMBL" id="SNR16272.1"/>
    </source>
</evidence>
<accession>A0A238UB03</accession>
<dbReference type="InterPro" id="IPR002937">
    <property type="entry name" value="Amino_oxidase"/>
</dbReference>
<dbReference type="RefSeq" id="WP_095072698.1">
    <property type="nucleotide sequence ID" value="NZ_LT899436.1"/>
</dbReference>
<sequence>MEKEHLNVNIVGAGVSGLVAALVLEQHGFKPTIIEATSSVGGRVKTDYINNYQLDHGFQVLLTSYPFAKKYLDFDLLELQKILPGALIYNNKKEFVIGDPLREFSFFLSTIFSNLLSIKDKLKVFKLNNTLKKKTISAIFSEKETTTLKYLSNFGFSKKAIDHFFIPFFSGIFLEDKLETSSRMFEFIYKMFGNGYAAIPKSGMQAIPNQLKSKLKQTTFIFNSEVSKVENSKIQLENGEVIKSDYTIIATNPDKILPTKTKASSWKSCHTLYFETTNKKISKPLIGLITDKTSLINNIFYHTSLKSKHKAKNELLSVTVVKEHNLDDKTLLDTVTKELEELCNITDIKFIKDYKIPYALPQNINVVNTNTNIKVDQNIYLAGDYLLNGSLNAAMHSGETVAKNIIQDIHINK</sequence>
<evidence type="ECO:0000313" key="3">
    <source>
        <dbReference type="Proteomes" id="UP000215214"/>
    </source>
</evidence>
<proteinExistence type="predicted"/>
<name>A0A238UB03_9FLAO</name>
<dbReference type="Gene3D" id="3.50.50.60">
    <property type="entry name" value="FAD/NAD(P)-binding domain"/>
    <property type="match status" value="1"/>
</dbReference>
<dbReference type="Proteomes" id="UP000215214">
    <property type="component" value="Chromosome TJEJU"/>
</dbReference>
<feature type="domain" description="Amine oxidase" evidence="1">
    <location>
        <begin position="15"/>
        <end position="406"/>
    </location>
</feature>
<organism evidence="2 3">
    <name type="scientific">Tenacibaculum jejuense</name>
    <dbReference type="NCBI Taxonomy" id="584609"/>
    <lineage>
        <taxon>Bacteria</taxon>
        <taxon>Pseudomonadati</taxon>
        <taxon>Bacteroidota</taxon>
        <taxon>Flavobacteriia</taxon>
        <taxon>Flavobacteriales</taxon>
        <taxon>Flavobacteriaceae</taxon>
        <taxon>Tenacibaculum</taxon>
    </lineage>
</organism>
<reference evidence="2 3" key="1">
    <citation type="submission" date="2017-07" db="EMBL/GenBank/DDBJ databases">
        <authorList>
            <person name="Sun Z.S."/>
            <person name="Albrecht U."/>
            <person name="Echele G."/>
            <person name="Lee C.C."/>
        </authorList>
    </citation>
    <scope>NUCLEOTIDE SEQUENCE [LARGE SCALE GENOMIC DNA]</scope>
    <source>
        <strain evidence="3">type strain: KCTC 22618</strain>
    </source>
</reference>
<dbReference type="EMBL" id="LT899436">
    <property type="protein sequence ID" value="SNR16272.1"/>
    <property type="molecule type" value="Genomic_DNA"/>
</dbReference>
<dbReference type="SUPFAM" id="SSF51905">
    <property type="entry name" value="FAD/NAD(P)-binding domain"/>
    <property type="match status" value="1"/>
</dbReference>
<dbReference type="KEGG" id="tje:TJEJU_2589"/>
<dbReference type="PANTHER" id="PTHR42841">
    <property type="entry name" value="AMINE OXIDASE"/>
    <property type="match status" value="1"/>
</dbReference>
<dbReference type="Pfam" id="PF01593">
    <property type="entry name" value="Amino_oxidase"/>
    <property type="match status" value="1"/>
</dbReference>
<dbReference type="GO" id="GO:0016491">
    <property type="term" value="F:oxidoreductase activity"/>
    <property type="evidence" value="ECO:0007669"/>
    <property type="project" value="InterPro"/>
</dbReference>
<evidence type="ECO:0000259" key="1">
    <source>
        <dbReference type="Pfam" id="PF01593"/>
    </source>
</evidence>
<gene>
    <name evidence="2" type="ORF">TJEJU_2589</name>
</gene>